<accession>A0A9D1WJ09</accession>
<dbReference type="AlphaFoldDB" id="A0A9D1WJ09"/>
<dbReference type="CDD" id="cd12797">
    <property type="entry name" value="M23_peptidase"/>
    <property type="match status" value="1"/>
</dbReference>
<organism evidence="2 3">
    <name type="scientific">Candidatus Blautia gallistercoris</name>
    <dbReference type="NCBI Taxonomy" id="2838490"/>
    <lineage>
        <taxon>Bacteria</taxon>
        <taxon>Bacillati</taxon>
        <taxon>Bacillota</taxon>
        <taxon>Clostridia</taxon>
        <taxon>Lachnospirales</taxon>
        <taxon>Lachnospiraceae</taxon>
        <taxon>Blautia</taxon>
    </lineage>
</organism>
<feature type="non-terminal residue" evidence="2">
    <location>
        <position position="1"/>
    </location>
</feature>
<evidence type="ECO:0000259" key="1">
    <source>
        <dbReference type="Pfam" id="PF01551"/>
    </source>
</evidence>
<dbReference type="InterPro" id="IPR050570">
    <property type="entry name" value="Cell_wall_metabolism_enzyme"/>
</dbReference>
<dbReference type="GO" id="GO:0004222">
    <property type="term" value="F:metalloendopeptidase activity"/>
    <property type="evidence" value="ECO:0007669"/>
    <property type="project" value="TreeGrafter"/>
</dbReference>
<dbReference type="SUPFAM" id="SSF51261">
    <property type="entry name" value="Duplicated hybrid motif"/>
    <property type="match status" value="1"/>
</dbReference>
<dbReference type="EMBL" id="DXEX01000191">
    <property type="protein sequence ID" value="HIX59839.1"/>
    <property type="molecule type" value="Genomic_DNA"/>
</dbReference>
<protein>
    <submittedName>
        <fullName evidence="2">M23 family metallopeptidase</fullName>
    </submittedName>
</protein>
<feature type="domain" description="M23ase beta-sheet core" evidence="1">
    <location>
        <begin position="36"/>
        <end position="132"/>
    </location>
</feature>
<dbReference type="Proteomes" id="UP000886817">
    <property type="component" value="Unassembled WGS sequence"/>
</dbReference>
<sequence>SWEILPQRFAYDFLIVDQEGKSYAGDRKDLQSYYCYGREILAPADGIVISLKDNFSDCRIMEEGQTDPDTLDIGGNRIIIRHSDSEYSVICHLMPKSITVQVGQKVRRGQVIARCGNSGNTTEPHVHFQIQNTPHFYSSMSVPIFFSEIEKEVFAEYHRVDTRPLPGQEERREGCIHRGLLVRNSSHP</sequence>
<proteinExistence type="predicted"/>
<reference evidence="2" key="1">
    <citation type="journal article" date="2021" name="PeerJ">
        <title>Extensive microbial diversity within the chicken gut microbiome revealed by metagenomics and culture.</title>
        <authorList>
            <person name="Gilroy R."/>
            <person name="Ravi A."/>
            <person name="Getino M."/>
            <person name="Pursley I."/>
            <person name="Horton D.L."/>
            <person name="Alikhan N.F."/>
            <person name="Baker D."/>
            <person name="Gharbi K."/>
            <person name="Hall N."/>
            <person name="Watson M."/>
            <person name="Adriaenssens E.M."/>
            <person name="Foster-Nyarko E."/>
            <person name="Jarju S."/>
            <person name="Secka A."/>
            <person name="Antonio M."/>
            <person name="Oren A."/>
            <person name="Chaudhuri R.R."/>
            <person name="La Ragione R."/>
            <person name="Hildebrand F."/>
            <person name="Pallen M.J."/>
        </authorList>
    </citation>
    <scope>NUCLEOTIDE SEQUENCE</scope>
    <source>
        <strain evidence="2">ChiSjej1B19-8411</strain>
    </source>
</reference>
<reference evidence="2" key="2">
    <citation type="submission" date="2021-04" db="EMBL/GenBank/DDBJ databases">
        <authorList>
            <person name="Gilroy R."/>
        </authorList>
    </citation>
    <scope>NUCLEOTIDE SEQUENCE</scope>
    <source>
        <strain evidence="2">ChiSjej1B19-8411</strain>
    </source>
</reference>
<dbReference type="InterPro" id="IPR011055">
    <property type="entry name" value="Dup_hybrid_motif"/>
</dbReference>
<evidence type="ECO:0000313" key="2">
    <source>
        <dbReference type="EMBL" id="HIX59839.1"/>
    </source>
</evidence>
<comment type="caution">
    <text evidence="2">The sequence shown here is derived from an EMBL/GenBank/DDBJ whole genome shotgun (WGS) entry which is preliminary data.</text>
</comment>
<dbReference type="Gene3D" id="2.70.70.10">
    <property type="entry name" value="Glucose Permease (Domain IIA)"/>
    <property type="match status" value="1"/>
</dbReference>
<dbReference type="Pfam" id="PF01551">
    <property type="entry name" value="Peptidase_M23"/>
    <property type="match status" value="1"/>
</dbReference>
<gene>
    <name evidence="2" type="ORF">IAA45_09015</name>
</gene>
<dbReference type="PANTHER" id="PTHR21666:SF270">
    <property type="entry name" value="MUREIN HYDROLASE ACTIVATOR ENVC"/>
    <property type="match status" value="1"/>
</dbReference>
<evidence type="ECO:0000313" key="3">
    <source>
        <dbReference type="Proteomes" id="UP000886817"/>
    </source>
</evidence>
<dbReference type="InterPro" id="IPR016047">
    <property type="entry name" value="M23ase_b-sheet_dom"/>
</dbReference>
<name>A0A9D1WJ09_9FIRM</name>
<dbReference type="PANTHER" id="PTHR21666">
    <property type="entry name" value="PEPTIDASE-RELATED"/>
    <property type="match status" value="1"/>
</dbReference>